<evidence type="ECO:0000313" key="5">
    <source>
        <dbReference type="Proteomes" id="UP001343724"/>
    </source>
</evidence>
<feature type="transmembrane region" description="Helical" evidence="2">
    <location>
        <begin position="76"/>
        <end position="100"/>
    </location>
</feature>
<proteinExistence type="predicted"/>
<feature type="region of interest" description="Disordered" evidence="1">
    <location>
        <begin position="15"/>
        <end position="64"/>
    </location>
</feature>
<protein>
    <submittedName>
        <fullName evidence="4">C39 family peptidase</fullName>
    </submittedName>
</protein>
<dbReference type="Proteomes" id="UP001343724">
    <property type="component" value="Unassembled WGS sequence"/>
</dbReference>
<accession>A0ABU6IYY8</accession>
<dbReference type="Gene3D" id="3.90.70.10">
    <property type="entry name" value="Cysteine proteinases"/>
    <property type="match status" value="1"/>
</dbReference>
<keyword evidence="5" id="KW-1185">Reference proteome</keyword>
<dbReference type="EMBL" id="JAYMFH010000007">
    <property type="protein sequence ID" value="MEC4295053.1"/>
    <property type="molecule type" value="Genomic_DNA"/>
</dbReference>
<reference evidence="4 5" key="1">
    <citation type="submission" date="2024-01" db="EMBL/GenBank/DDBJ databases">
        <title>novel species in genus Adlercreutzia.</title>
        <authorList>
            <person name="Liu X."/>
        </authorList>
    </citation>
    <scope>NUCLEOTIDE SEQUENCE [LARGE SCALE GENOMIC DNA]</scope>
    <source>
        <strain evidence="4 5">R22</strain>
    </source>
</reference>
<feature type="compositionally biased region" description="Basic and acidic residues" evidence="1">
    <location>
        <begin position="30"/>
        <end position="42"/>
    </location>
</feature>
<evidence type="ECO:0000313" key="4">
    <source>
        <dbReference type="EMBL" id="MEC4295053.1"/>
    </source>
</evidence>
<evidence type="ECO:0000259" key="3">
    <source>
        <dbReference type="Pfam" id="PF13529"/>
    </source>
</evidence>
<keyword evidence="2" id="KW-0472">Membrane</keyword>
<dbReference type="InterPro" id="IPR039564">
    <property type="entry name" value="Peptidase_C39-like"/>
</dbReference>
<evidence type="ECO:0000256" key="1">
    <source>
        <dbReference type="SAM" id="MobiDB-lite"/>
    </source>
</evidence>
<keyword evidence="2" id="KW-0812">Transmembrane</keyword>
<comment type="caution">
    <text evidence="4">The sequence shown here is derived from an EMBL/GenBank/DDBJ whole genome shotgun (WGS) entry which is preliminary data.</text>
</comment>
<sequence length="302" mass="31665">MDAIISHEDRPLREGACDANPYSRTAWSRPGDEWRGERDRPHFQGRRAAGSNRRGALPHPSGVSSFPGRLREGLRIVPLVAAVGFAVFVLMGVLQMAAMYADGLGLGDNAGAAVTGSAAPAVVSGDGAEAASTPKSQWRAGEMPFLYQVDPQYGAAPYAGADVEESGCGPTSLSMVYIALTGKTDYDPASMAAFSEAGGFVEDGLTAWRLMTEGAAQLGLASHEVPADANCLTAELEAGRPVICTVRPGDFTDTGHFLVVAGVADSGELVIHDPNSPANSARTWDVQRVLSQCANLWAFEKA</sequence>
<keyword evidence="2" id="KW-1133">Transmembrane helix</keyword>
<feature type="compositionally biased region" description="Low complexity" evidence="1">
    <location>
        <begin position="46"/>
        <end position="55"/>
    </location>
</feature>
<feature type="domain" description="Peptidase C39-like" evidence="3">
    <location>
        <begin position="143"/>
        <end position="275"/>
    </location>
</feature>
<gene>
    <name evidence="4" type="ORF">VJ920_07000</name>
</gene>
<evidence type="ECO:0000256" key="2">
    <source>
        <dbReference type="SAM" id="Phobius"/>
    </source>
</evidence>
<organism evidence="4 5">
    <name type="scientific">Adlercreutzia shanghongiae</name>
    <dbReference type="NCBI Taxonomy" id="3111773"/>
    <lineage>
        <taxon>Bacteria</taxon>
        <taxon>Bacillati</taxon>
        <taxon>Actinomycetota</taxon>
        <taxon>Coriobacteriia</taxon>
        <taxon>Eggerthellales</taxon>
        <taxon>Eggerthellaceae</taxon>
        <taxon>Adlercreutzia</taxon>
    </lineage>
</organism>
<dbReference type="RefSeq" id="WP_326454738.1">
    <property type="nucleotide sequence ID" value="NZ_JAYMFH010000007.1"/>
</dbReference>
<dbReference type="Pfam" id="PF13529">
    <property type="entry name" value="Peptidase_C39_2"/>
    <property type="match status" value="1"/>
</dbReference>
<name>A0ABU6IYY8_9ACTN</name>